<dbReference type="Proteomes" id="UP001172386">
    <property type="component" value="Unassembled WGS sequence"/>
</dbReference>
<organism evidence="1 2">
    <name type="scientific">Neophaeococcomyces mojaviensis</name>
    <dbReference type="NCBI Taxonomy" id="3383035"/>
    <lineage>
        <taxon>Eukaryota</taxon>
        <taxon>Fungi</taxon>
        <taxon>Dikarya</taxon>
        <taxon>Ascomycota</taxon>
        <taxon>Pezizomycotina</taxon>
        <taxon>Eurotiomycetes</taxon>
        <taxon>Chaetothyriomycetidae</taxon>
        <taxon>Chaetothyriales</taxon>
        <taxon>Chaetothyriales incertae sedis</taxon>
        <taxon>Neophaeococcomyces</taxon>
    </lineage>
</organism>
<sequence>MTTKIFNLPPPTSSPPKLHVSHASISQTYLDPSQPPTKRLPYRQIHDVPFIRSVQVCMPSHLHDALYPQSATTFTGLGGFQGKYTKVIVNLKGILDNETLRKGNYMMLSSSADGPVRMALNQGKLTFLMPHQAYQRCGLTFKTEKLQSGGRKHEKHSMLYRTDVDLRQPNMARSKPGFDRLMYAAKNVEGFKEAKTWLFVDLGDLSSAAMRGQKRKRGGGETGGWTETETSSEITNNPSAATATTSSTMSNTQHPQQQQEHILAQHHPTLITDTGTTSTFPDVLIPPAITNLPHVFNHLSSNTRAKFGSLPDVLQEDIYDITEYLSLLLLQSPQVTTQHYSKTDPYISQYRLPDIALALPSNVQQEPKSNGLAGSNEGDVLTGEGVKVEDVRIVRYEGLISSDWMTQVFVDLVRRSRAADKELANDDGAWVVVSVKAHKMESVGAKDGYMLVLSGAGTTEPLDVGETGEGDEVEVEDGTTVERRKKTGDKGKAKVRARGFQSVTCFEFVDSIT</sequence>
<evidence type="ECO:0000313" key="1">
    <source>
        <dbReference type="EMBL" id="KAJ9653439.1"/>
    </source>
</evidence>
<protein>
    <submittedName>
        <fullName evidence="1">Uncharacterized protein</fullName>
    </submittedName>
</protein>
<evidence type="ECO:0000313" key="2">
    <source>
        <dbReference type="Proteomes" id="UP001172386"/>
    </source>
</evidence>
<reference evidence="1" key="1">
    <citation type="submission" date="2022-10" db="EMBL/GenBank/DDBJ databases">
        <title>Culturing micro-colonial fungi from biological soil crusts in the Mojave desert and describing Neophaeococcomyces mojavensis, and introducing the new genera and species Taxawa tesnikishii.</title>
        <authorList>
            <person name="Kurbessoian T."/>
            <person name="Stajich J.E."/>
        </authorList>
    </citation>
    <scope>NUCLEOTIDE SEQUENCE</scope>
    <source>
        <strain evidence="1">JES_112</strain>
    </source>
</reference>
<keyword evidence="2" id="KW-1185">Reference proteome</keyword>
<dbReference type="EMBL" id="JAPDRQ010000154">
    <property type="protein sequence ID" value="KAJ9653439.1"/>
    <property type="molecule type" value="Genomic_DNA"/>
</dbReference>
<accession>A0ACC3A0C6</accession>
<gene>
    <name evidence="1" type="ORF">H2198_007387</name>
</gene>
<proteinExistence type="predicted"/>
<name>A0ACC3A0C6_9EURO</name>
<comment type="caution">
    <text evidence="1">The sequence shown here is derived from an EMBL/GenBank/DDBJ whole genome shotgun (WGS) entry which is preliminary data.</text>
</comment>